<proteinExistence type="predicted"/>
<comment type="caution">
    <text evidence="1">The sequence shown here is derived from an EMBL/GenBank/DDBJ whole genome shotgun (WGS) entry which is preliminary data.</text>
</comment>
<dbReference type="AlphaFoldDB" id="A0A8X6MZM7"/>
<accession>A0A8X6MZM7</accession>
<gene>
    <name evidence="1" type="ORF">NPIL_140631</name>
</gene>
<organism evidence="1 2">
    <name type="scientific">Nephila pilipes</name>
    <name type="common">Giant wood spider</name>
    <name type="synonym">Nephila maculata</name>
    <dbReference type="NCBI Taxonomy" id="299642"/>
    <lineage>
        <taxon>Eukaryota</taxon>
        <taxon>Metazoa</taxon>
        <taxon>Ecdysozoa</taxon>
        <taxon>Arthropoda</taxon>
        <taxon>Chelicerata</taxon>
        <taxon>Arachnida</taxon>
        <taxon>Araneae</taxon>
        <taxon>Araneomorphae</taxon>
        <taxon>Entelegynae</taxon>
        <taxon>Araneoidea</taxon>
        <taxon>Nephilidae</taxon>
        <taxon>Nephila</taxon>
    </lineage>
</organism>
<evidence type="ECO:0000313" key="2">
    <source>
        <dbReference type="Proteomes" id="UP000887013"/>
    </source>
</evidence>
<keyword evidence="2" id="KW-1185">Reference proteome</keyword>
<evidence type="ECO:0000313" key="1">
    <source>
        <dbReference type="EMBL" id="GFS86768.1"/>
    </source>
</evidence>
<dbReference type="EMBL" id="BMAW01098819">
    <property type="protein sequence ID" value="GFS86768.1"/>
    <property type="molecule type" value="Genomic_DNA"/>
</dbReference>
<name>A0A8X6MZM7_NEPPI</name>
<sequence length="101" mass="11399">MHMWSFYLEGKWGPVSYWLPGYRATCGPLPVAVIRYLLFQECDPQQLLGTKGCDMKISGMFQSSRLIKAKVKKPVCTTYFKKLVPSALNFTVGKSFPTVKG</sequence>
<protein>
    <submittedName>
        <fullName evidence="1">Uncharacterized protein</fullName>
    </submittedName>
</protein>
<dbReference type="Proteomes" id="UP000887013">
    <property type="component" value="Unassembled WGS sequence"/>
</dbReference>
<reference evidence="1" key="1">
    <citation type="submission" date="2020-08" db="EMBL/GenBank/DDBJ databases">
        <title>Multicomponent nature underlies the extraordinary mechanical properties of spider dragline silk.</title>
        <authorList>
            <person name="Kono N."/>
            <person name="Nakamura H."/>
            <person name="Mori M."/>
            <person name="Yoshida Y."/>
            <person name="Ohtoshi R."/>
            <person name="Malay A.D."/>
            <person name="Moran D.A.P."/>
            <person name="Tomita M."/>
            <person name="Numata K."/>
            <person name="Arakawa K."/>
        </authorList>
    </citation>
    <scope>NUCLEOTIDE SEQUENCE</scope>
</reference>